<accession>A0ABN8I6W4</accession>
<evidence type="ECO:0000313" key="1">
    <source>
        <dbReference type="EMBL" id="CAH2047398.1"/>
    </source>
</evidence>
<reference evidence="1" key="1">
    <citation type="submission" date="2022-03" db="EMBL/GenBank/DDBJ databases">
        <authorList>
            <person name="Martin H S."/>
        </authorList>
    </citation>
    <scope>NUCLEOTIDE SEQUENCE</scope>
</reference>
<dbReference type="Gene3D" id="3.30.70.1820">
    <property type="entry name" value="L1 transposable element, RRM domain"/>
    <property type="match status" value="1"/>
</dbReference>
<dbReference type="EMBL" id="OW152829">
    <property type="protein sequence ID" value="CAH2047398.1"/>
    <property type="molecule type" value="Genomic_DNA"/>
</dbReference>
<feature type="non-terminal residue" evidence="1">
    <location>
        <position position="259"/>
    </location>
</feature>
<protein>
    <submittedName>
        <fullName evidence="1">Uncharacterized protein</fullName>
    </submittedName>
</protein>
<keyword evidence="2" id="KW-1185">Reference proteome</keyword>
<proteinExistence type="predicted"/>
<sequence length="259" mass="29858">MANLNNVDQLHKELEIGWMAKMTEFENRLKDALVPASTSNNPTLQQLNQDFCAFKESVSNMLGLLQQQVRSCSYALDEMETRHRQKILLLNGISEDPNSNVEQQVLDIFHNKLGLTNMIRSSIKRCHRLGPLDRDRCRAVLVHFCDYSVKRQVWKSKSKLENTPFTMSEFLTRMRQSIHKMARKHFGMRNVWTLDGRIYIKLPDGSRKKISTEEDFSALVTAWTPVLVVHSSEMCLPSGAHLKPVASKKWRGVNKKHPP</sequence>
<gene>
    <name evidence="1" type="ORF">IPOD504_LOCUS5758</name>
</gene>
<organism evidence="1 2">
    <name type="scientific">Iphiclides podalirius</name>
    <name type="common">scarce swallowtail</name>
    <dbReference type="NCBI Taxonomy" id="110791"/>
    <lineage>
        <taxon>Eukaryota</taxon>
        <taxon>Metazoa</taxon>
        <taxon>Ecdysozoa</taxon>
        <taxon>Arthropoda</taxon>
        <taxon>Hexapoda</taxon>
        <taxon>Insecta</taxon>
        <taxon>Pterygota</taxon>
        <taxon>Neoptera</taxon>
        <taxon>Endopterygota</taxon>
        <taxon>Lepidoptera</taxon>
        <taxon>Glossata</taxon>
        <taxon>Ditrysia</taxon>
        <taxon>Papilionoidea</taxon>
        <taxon>Papilionidae</taxon>
        <taxon>Papilioninae</taxon>
        <taxon>Iphiclides</taxon>
    </lineage>
</organism>
<dbReference type="Proteomes" id="UP000837857">
    <property type="component" value="Chromosome 17"/>
</dbReference>
<name>A0ABN8I6W4_9NEOP</name>
<evidence type="ECO:0000313" key="2">
    <source>
        <dbReference type="Proteomes" id="UP000837857"/>
    </source>
</evidence>